<dbReference type="Gene3D" id="3.40.50.300">
    <property type="entry name" value="P-loop containing nucleotide triphosphate hydrolases"/>
    <property type="match status" value="1"/>
</dbReference>
<comment type="similarity">
    <text evidence="1 11">Belongs to the thymidylate kinase family.</text>
</comment>
<dbReference type="GO" id="GO:0006233">
    <property type="term" value="P:dTDP biosynthetic process"/>
    <property type="evidence" value="ECO:0007669"/>
    <property type="project" value="InterPro"/>
</dbReference>
<dbReference type="AlphaFoldDB" id="K9YT11"/>
<dbReference type="EMBL" id="CP003944">
    <property type="protein sequence ID" value="AFZ49642.1"/>
    <property type="molecule type" value="Genomic_DNA"/>
</dbReference>
<dbReference type="GO" id="GO:0005829">
    <property type="term" value="C:cytosol"/>
    <property type="evidence" value="ECO:0007669"/>
    <property type="project" value="TreeGrafter"/>
</dbReference>
<reference evidence="13" key="1">
    <citation type="submission" date="2012-04" db="EMBL/GenBank/DDBJ databases">
        <title>Finished genome of Dactylococcopsis salina PCC 8305.</title>
        <authorList>
            <consortium name="US DOE Joint Genome Institute"/>
            <person name="Gugger M."/>
            <person name="Coursin T."/>
            <person name="Rippka R."/>
            <person name="Tandeau De Marsac N."/>
            <person name="Huntemann M."/>
            <person name="Wei C.-L."/>
            <person name="Han J."/>
            <person name="Detter J.C."/>
            <person name="Han C."/>
            <person name="Tapia R."/>
            <person name="Daligault H."/>
            <person name="Chen A."/>
            <person name="Krypides N."/>
            <person name="Mavromatis K."/>
            <person name="Markowitz V."/>
            <person name="Szeto E."/>
            <person name="Ivanova N."/>
            <person name="Ovchinnikova G."/>
            <person name="Pagani I."/>
            <person name="Pati A."/>
            <person name="Goodwin L."/>
            <person name="Peters L."/>
            <person name="Pitluck S."/>
            <person name="Woyke T."/>
            <person name="Kerfeld C."/>
        </authorList>
    </citation>
    <scope>NUCLEOTIDE SEQUENCE [LARGE SCALE GENOMIC DNA]</scope>
    <source>
        <strain evidence="13">PCC 8305</strain>
    </source>
</reference>
<dbReference type="eggNOG" id="COG0125">
    <property type="taxonomic scope" value="Bacteria"/>
</dbReference>
<dbReference type="GO" id="GO:0005524">
    <property type="term" value="F:ATP binding"/>
    <property type="evidence" value="ECO:0007669"/>
    <property type="project" value="UniProtKB-UniRule"/>
</dbReference>
<dbReference type="PANTHER" id="PTHR10344:SF4">
    <property type="entry name" value="UMP-CMP KINASE 2, MITOCHONDRIAL"/>
    <property type="match status" value="1"/>
</dbReference>
<dbReference type="KEGG" id="dsl:Dacsa_0909"/>
<name>K9YT11_DACS8</name>
<dbReference type="HOGENOM" id="CLU_049131_0_0_3"/>
<keyword evidence="4 11" id="KW-0808">Transferase</keyword>
<dbReference type="InterPro" id="IPR018094">
    <property type="entry name" value="Thymidylate_kinase"/>
</dbReference>
<keyword evidence="7 11" id="KW-0418">Kinase</keyword>
<gene>
    <name evidence="11" type="primary">tmk</name>
    <name evidence="13" type="ORF">Dacsa_0909</name>
</gene>
<feature type="domain" description="Thymidylate kinase-like" evidence="12">
    <location>
        <begin position="11"/>
        <end position="204"/>
    </location>
</feature>
<evidence type="ECO:0000256" key="11">
    <source>
        <dbReference type="HAMAP-Rule" id="MF_00165"/>
    </source>
</evidence>
<dbReference type="PROSITE" id="PS01331">
    <property type="entry name" value="THYMIDYLATE_KINASE"/>
    <property type="match status" value="1"/>
</dbReference>
<dbReference type="GO" id="GO:0004798">
    <property type="term" value="F:dTMP kinase activity"/>
    <property type="evidence" value="ECO:0007669"/>
    <property type="project" value="UniProtKB-UniRule"/>
</dbReference>
<evidence type="ECO:0000313" key="14">
    <source>
        <dbReference type="Proteomes" id="UP000010482"/>
    </source>
</evidence>
<evidence type="ECO:0000256" key="8">
    <source>
        <dbReference type="ARBA" id="ARBA00022840"/>
    </source>
</evidence>
<evidence type="ECO:0000256" key="6">
    <source>
        <dbReference type="ARBA" id="ARBA00022741"/>
    </source>
</evidence>
<dbReference type="PATRIC" id="fig|13035.3.peg.1015"/>
<evidence type="ECO:0000256" key="5">
    <source>
        <dbReference type="ARBA" id="ARBA00022727"/>
    </source>
</evidence>
<dbReference type="Proteomes" id="UP000010482">
    <property type="component" value="Chromosome"/>
</dbReference>
<dbReference type="STRING" id="13035.Dacsa_0909"/>
<dbReference type="GO" id="GO:0006227">
    <property type="term" value="P:dUDP biosynthetic process"/>
    <property type="evidence" value="ECO:0007669"/>
    <property type="project" value="TreeGrafter"/>
</dbReference>
<evidence type="ECO:0000256" key="9">
    <source>
        <dbReference type="ARBA" id="ARBA00048743"/>
    </source>
</evidence>
<feature type="binding site" evidence="11">
    <location>
        <begin position="13"/>
        <end position="20"/>
    </location>
    <ligand>
        <name>ATP</name>
        <dbReference type="ChEBI" id="CHEBI:30616"/>
    </ligand>
</feature>
<evidence type="ECO:0000256" key="1">
    <source>
        <dbReference type="ARBA" id="ARBA00009776"/>
    </source>
</evidence>
<dbReference type="EC" id="2.7.4.9" evidence="2 11"/>
<dbReference type="NCBIfam" id="TIGR00041">
    <property type="entry name" value="DTMP_kinase"/>
    <property type="match status" value="1"/>
</dbReference>
<dbReference type="CDD" id="cd01672">
    <property type="entry name" value="TMPK"/>
    <property type="match status" value="1"/>
</dbReference>
<keyword evidence="5 11" id="KW-0545">Nucleotide biosynthesis</keyword>
<dbReference type="InterPro" id="IPR027417">
    <property type="entry name" value="P-loop_NTPase"/>
</dbReference>
<evidence type="ECO:0000259" key="12">
    <source>
        <dbReference type="Pfam" id="PF02223"/>
    </source>
</evidence>
<dbReference type="HAMAP" id="MF_00165">
    <property type="entry name" value="Thymidylate_kinase"/>
    <property type="match status" value="1"/>
</dbReference>
<dbReference type="FunFam" id="3.40.50.300:FF:000225">
    <property type="entry name" value="Thymidylate kinase"/>
    <property type="match status" value="1"/>
</dbReference>
<dbReference type="SUPFAM" id="SSF52540">
    <property type="entry name" value="P-loop containing nucleoside triphosphate hydrolases"/>
    <property type="match status" value="1"/>
</dbReference>
<comment type="catalytic activity">
    <reaction evidence="9 11">
        <text>dTMP + ATP = dTDP + ADP</text>
        <dbReference type="Rhea" id="RHEA:13517"/>
        <dbReference type="ChEBI" id="CHEBI:30616"/>
        <dbReference type="ChEBI" id="CHEBI:58369"/>
        <dbReference type="ChEBI" id="CHEBI:63528"/>
        <dbReference type="ChEBI" id="CHEBI:456216"/>
        <dbReference type="EC" id="2.7.4.9"/>
    </reaction>
</comment>
<evidence type="ECO:0000256" key="2">
    <source>
        <dbReference type="ARBA" id="ARBA00012980"/>
    </source>
</evidence>
<dbReference type="Pfam" id="PF02223">
    <property type="entry name" value="Thymidylate_kin"/>
    <property type="match status" value="1"/>
</dbReference>
<evidence type="ECO:0000256" key="4">
    <source>
        <dbReference type="ARBA" id="ARBA00022679"/>
    </source>
</evidence>
<protein>
    <recommendedName>
        <fullName evidence="3 11">Thymidylate kinase</fullName>
        <ecNumber evidence="2 11">2.7.4.9</ecNumber>
    </recommendedName>
    <alternativeName>
        <fullName evidence="11">dTMP kinase</fullName>
    </alternativeName>
</protein>
<keyword evidence="8 11" id="KW-0067">ATP-binding</keyword>
<evidence type="ECO:0000313" key="13">
    <source>
        <dbReference type="EMBL" id="AFZ49642.1"/>
    </source>
</evidence>
<comment type="function">
    <text evidence="10 11">Phosphorylation of dTMP to form dTDP in both de novo and salvage pathways of dTTP synthesis.</text>
</comment>
<keyword evidence="14" id="KW-1185">Reference proteome</keyword>
<organism evidence="13 14">
    <name type="scientific">Dactylococcopsis salina (strain PCC 8305)</name>
    <name type="common">Myxobactron salinum</name>
    <dbReference type="NCBI Taxonomy" id="13035"/>
    <lineage>
        <taxon>Bacteria</taxon>
        <taxon>Bacillati</taxon>
        <taxon>Cyanobacteriota</taxon>
        <taxon>Cyanophyceae</taxon>
        <taxon>Nodosilineales</taxon>
        <taxon>Cymatolegaceae</taxon>
        <taxon>Dactylococcopsis</taxon>
    </lineage>
</organism>
<evidence type="ECO:0000256" key="10">
    <source>
        <dbReference type="ARBA" id="ARBA00057735"/>
    </source>
</evidence>
<dbReference type="InterPro" id="IPR018095">
    <property type="entry name" value="Thymidylate_kin_CS"/>
</dbReference>
<evidence type="ECO:0000256" key="7">
    <source>
        <dbReference type="ARBA" id="ARBA00022777"/>
    </source>
</evidence>
<keyword evidence="6 11" id="KW-0547">Nucleotide-binding</keyword>
<evidence type="ECO:0000256" key="3">
    <source>
        <dbReference type="ARBA" id="ARBA00017144"/>
    </source>
</evidence>
<dbReference type="GO" id="GO:0006235">
    <property type="term" value="P:dTTP biosynthetic process"/>
    <property type="evidence" value="ECO:0007669"/>
    <property type="project" value="UniProtKB-UniRule"/>
</dbReference>
<sequence length="211" mass="23690">MMEMSGQFIVFEGIEGGGKSTQIEKTQQWLLAGGLGKSVAVVRTREPGGTELGKKLRSMLLESHNFDLDNRSELLLYAADRAQHVNQFLKPQLAQGKIVLCDRFIDSTTAYQGYGRGLDLDLITQLNKIASCGLESDLTLWLDVAVETGLERVKQRGKRDRLEQADLSFHHRVRSGYAKLAMQFPERIVKIDANGTEEQVQQQIRTILRSV</sequence>
<dbReference type="PANTHER" id="PTHR10344">
    <property type="entry name" value="THYMIDYLATE KINASE"/>
    <property type="match status" value="1"/>
</dbReference>
<dbReference type="RefSeq" id="WP_015228654.1">
    <property type="nucleotide sequence ID" value="NC_019780.1"/>
</dbReference>
<accession>K9YT11</accession>
<dbReference type="InterPro" id="IPR039430">
    <property type="entry name" value="Thymidylate_kin-like_dom"/>
</dbReference>
<proteinExistence type="inferred from homology"/>